<feature type="transmembrane region" description="Helical" evidence="1">
    <location>
        <begin position="138"/>
        <end position="156"/>
    </location>
</feature>
<evidence type="ECO:0000313" key="3">
    <source>
        <dbReference type="EMBL" id="MBB4046257.1"/>
    </source>
</evidence>
<dbReference type="RefSeq" id="WP_044165372.1">
    <property type="nucleotide sequence ID" value="NZ_JACIER010000026.1"/>
</dbReference>
<dbReference type="Pfam" id="PF01569">
    <property type="entry name" value="PAP2"/>
    <property type="match status" value="1"/>
</dbReference>
<keyword evidence="1" id="KW-0812">Transmembrane</keyword>
<evidence type="ECO:0000256" key="1">
    <source>
        <dbReference type="SAM" id="Phobius"/>
    </source>
</evidence>
<evidence type="ECO:0000259" key="2">
    <source>
        <dbReference type="SMART" id="SM00014"/>
    </source>
</evidence>
<dbReference type="InterPro" id="IPR036938">
    <property type="entry name" value="PAP2/HPO_sf"/>
</dbReference>
<dbReference type="SUPFAM" id="SSF48317">
    <property type="entry name" value="Acid phosphatase/Vanadium-dependent haloperoxidase"/>
    <property type="match status" value="1"/>
</dbReference>
<dbReference type="EC" id="3.6.1.27" evidence="3"/>
<keyword evidence="1" id="KW-0472">Membrane</keyword>
<protein>
    <submittedName>
        <fullName evidence="3">Undecaprenyl-diphosphatase</fullName>
        <ecNumber evidence="3">3.6.1.27</ecNumber>
    </submittedName>
</protein>
<reference evidence="3" key="1">
    <citation type="submission" date="2020-08" db="EMBL/GenBank/DDBJ databases">
        <title>Genomic Encyclopedia of Type Strains, Phase IV (KMG-IV): sequencing the most valuable type-strain genomes for metagenomic binning, comparative biology and taxonomic classification.</title>
        <authorList>
            <person name="Goeker M."/>
        </authorList>
    </citation>
    <scope>NUCLEOTIDE SEQUENCE [LARGE SCALE GENOMIC DNA]</scope>
    <source>
        <strain evidence="3">DSM 105720</strain>
    </source>
</reference>
<dbReference type="AlphaFoldDB" id="A0A840D1C4"/>
<feature type="transmembrane region" description="Helical" evidence="1">
    <location>
        <begin position="201"/>
        <end position="221"/>
    </location>
</feature>
<dbReference type="Proteomes" id="UP000560658">
    <property type="component" value="Unassembled WGS sequence"/>
</dbReference>
<keyword evidence="1" id="KW-1133">Transmembrane helix</keyword>
<dbReference type="SMART" id="SM00014">
    <property type="entry name" value="acidPPc"/>
    <property type="match status" value="1"/>
</dbReference>
<feature type="transmembrane region" description="Helical" evidence="1">
    <location>
        <begin position="56"/>
        <end position="79"/>
    </location>
</feature>
<dbReference type="InterPro" id="IPR000326">
    <property type="entry name" value="PAP2/HPO"/>
</dbReference>
<proteinExistence type="predicted"/>
<sequence length="223" mass="25236">MIDYLAELDTQLLLFFNGMHAPFWDYFMTAFTGKVIWVPMYATILYILFQNFHWKVVLCYIVAIALTITFADQMCNSIIRPLIGRLRPSHLENPISDLVYIVNGKRGGGFGFPSCHAANSFGLAVFLICLFRKRWLSLFIVLWALTNSYTRLYLGLHYPGDLLAGAIVGGAGGGLLYFLFHKLSQRIAVPEQKRPAEMKQTEVMIYAGLLTVFGIVIYAFIQS</sequence>
<feature type="domain" description="Phosphatidic acid phosphatase type 2/haloperoxidase" evidence="2">
    <location>
        <begin position="60"/>
        <end position="177"/>
    </location>
</feature>
<dbReference type="PANTHER" id="PTHR14969">
    <property type="entry name" value="SPHINGOSINE-1-PHOSPHATE PHOSPHOHYDROLASE"/>
    <property type="match status" value="1"/>
</dbReference>
<dbReference type="PANTHER" id="PTHR14969:SF13">
    <property type="entry name" value="AT30094P"/>
    <property type="match status" value="1"/>
</dbReference>
<feature type="transmembrane region" description="Helical" evidence="1">
    <location>
        <begin position="26"/>
        <end position="49"/>
    </location>
</feature>
<evidence type="ECO:0000313" key="4">
    <source>
        <dbReference type="Proteomes" id="UP000560658"/>
    </source>
</evidence>
<keyword evidence="4" id="KW-1185">Reference proteome</keyword>
<dbReference type="EMBL" id="JACIER010000026">
    <property type="protein sequence ID" value="MBB4046257.1"/>
    <property type="molecule type" value="Genomic_DNA"/>
</dbReference>
<dbReference type="CDD" id="cd03395">
    <property type="entry name" value="PAP2_like_4"/>
    <property type="match status" value="1"/>
</dbReference>
<feature type="transmembrane region" description="Helical" evidence="1">
    <location>
        <begin position="162"/>
        <end position="180"/>
    </location>
</feature>
<organism evidence="3 4">
    <name type="scientific">Bacteroides reticulotermitis</name>
    <dbReference type="NCBI Taxonomy" id="1133319"/>
    <lineage>
        <taxon>Bacteria</taxon>
        <taxon>Pseudomonadati</taxon>
        <taxon>Bacteroidota</taxon>
        <taxon>Bacteroidia</taxon>
        <taxon>Bacteroidales</taxon>
        <taxon>Bacteroidaceae</taxon>
        <taxon>Bacteroides</taxon>
    </lineage>
</organism>
<accession>A0A840D1C4</accession>
<gene>
    <name evidence="3" type="ORF">GGR06_004091</name>
</gene>
<name>A0A840D1C4_9BACE</name>
<feature type="transmembrane region" description="Helical" evidence="1">
    <location>
        <begin position="110"/>
        <end position="131"/>
    </location>
</feature>
<dbReference type="GO" id="GO:0050380">
    <property type="term" value="F:undecaprenyl-diphosphatase activity"/>
    <property type="evidence" value="ECO:0007669"/>
    <property type="project" value="UniProtKB-EC"/>
</dbReference>
<dbReference type="Gene3D" id="1.20.144.10">
    <property type="entry name" value="Phosphatidic acid phosphatase type 2/haloperoxidase"/>
    <property type="match status" value="1"/>
</dbReference>
<keyword evidence="3" id="KW-0378">Hydrolase</keyword>
<comment type="caution">
    <text evidence="3">The sequence shown here is derived from an EMBL/GenBank/DDBJ whole genome shotgun (WGS) entry which is preliminary data.</text>
</comment>